<evidence type="ECO:0000256" key="2">
    <source>
        <dbReference type="ARBA" id="ARBA00022679"/>
    </source>
</evidence>
<evidence type="ECO:0000256" key="3">
    <source>
        <dbReference type="ARBA" id="ARBA00023315"/>
    </source>
</evidence>
<dbReference type="Proteomes" id="UP000631114">
    <property type="component" value="Unassembled WGS sequence"/>
</dbReference>
<dbReference type="EMBL" id="JADFTS010000003">
    <property type="protein sequence ID" value="KAF9612619.1"/>
    <property type="molecule type" value="Genomic_DNA"/>
</dbReference>
<dbReference type="Gene3D" id="3.30.559.10">
    <property type="entry name" value="Chloramphenicol acetyltransferase-like domain"/>
    <property type="match status" value="2"/>
</dbReference>
<keyword evidence="5" id="KW-1185">Reference proteome</keyword>
<protein>
    <submittedName>
        <fullName evidence="4">Uncharacterized protein</fullName>
    </submittedName>
</protein>
<dbReference type="PANTHER" id="PTHR31623:SF17">
    <property type="entry name" value="F21J9.9"/>
    <property type="match status" value="1"/>
</dbReference>
<keyword evidence="3" id="KW-0012">Acyltransferase</keyword>
<evidence type="ECO:0000313" key="4">
    <source>
        <dbReference type="EMBL" id="KAF9612619.1"/>
    </source>
</evidence>
<comment type="similarity">
    <text evidence="1">Belongs to the plant acyltransferase family.</text>
</comment>
<name>A0A835I952_9MAGN</name>
<dbReference type="GO" id="GO:0016746">
    <property type="term" value="F:acyltransferase activity"/>
    <property type="evidence" value="ECO:0007669"/>
    <property type="project" value="UniProtKB-KW"/>
</dbReference>
<organism evidence="4 5">
    <name type="scientific">Coptis chinensis</name>
    <dbReference type="NCBI Taxonomy" id="261450"/>
    <lineage>
        <taxon>Eukaryota</taxon>
        <taxon>Viridiplantae</taxon>
        <taxon>Streptophyta</taxon>
        <taxon>Embryophyta</taxon>
        <taxon>Tracheophyta</taxon>
        <taxon>Spermatophyta</taxon>
        <taxon>Magnoliopsida</taxon>
        <taxon>Ranunculales</taxon>
        <taxon>Ranunculaceae</taxon>
        <taxon>Coptidoideae</taxon>
        <taxon>Coptis</taxon>
    </lineage>
</organism>
<evidence type="ECO:0000313" key="5">
    <source>
        <dbReference type="Proteomes" id="UP000631114"/>
    </source>
</evidence>
<reference evidence="4 5" key="1">
    <citation type="submission" date="2020-10" db="EMBL/GenBank/DDBJ databases">
        <title>The Coptis chinensis genome and diversification of protoberbering-type alkaloids.</title>
        <authorList>
            <person name="Wang B."/>
            <person name="Shu S."/>
            <person name="Song C."/>
            <person name="Liu Y."/>
        </authorList>
    </citation>
    <scope>NUCLEOTIDE SEQUENCE [LARGE SCALE GENOMIC DNA]</scope>
    <source>
        <strain evidence="4">HL-2020</strain>
        <tissue evidence="4">Leaf</tissue>
    </source>
</reference>
<keyword evidence="2" id="KW-0808">Transferase</keyword>
<gene>
    <name evidence="4" type="ORF">IFM89_002215</name>
</gene>
<comment type="caution">
    <text evidence="4">The sequence shown here is derived from an EMBL/GenBank/DDBJ whole genome shotgun (WGS) entry which is preliminary data.</text>
</comment>
<dbReference type="OrthoDB" id="1932220at2759"/>
<dbReference type="Pfam" id="PF02458">
    <property type="entry name" value="Transferase"/>
    <property type="match status" value="1"/>
</dbReference>
<proteinExistence type="inferred from homology"/>
<evidence type="ECO:0000256" key="1">
    <source>
        <dbReference type="ARBA" id="ARBA00009861"/>
    </source>
</evidence>
<dbReference type="AlphaFoldDB" id="A0A835I952"/>
<dbReference type="PANTHER" id="PTHR31623">
    <property type="entry name" value="F21J9.9"/>
    <property type="match status" value="1"/>
</dbReference>
<sequence>MSLKVEVISKAAIKPSSPTPPHLRNFKLSLVDQINGNEVINCTDEGVNFFEARVHCELSHVLNHPIAEELDKLLPRDNFYGLGSKPLLSIQVNIFGCGGMALGVQGRTHGILKVFS</sequence>
<accession>A0A835I952</accession>
<dbReference type="InterPro" id="IPR023213">
    <property type="entry name" value="CAT-like_dom_sf"/>
</dbReference>